<name>A0A6A5WN78_9PLEO</name>
<evidence type="ECO:0000256" key="10">
    <source>
        <dbReference type="SAM" id="SignalP"/>
    </source>
</evidence>
<evidence type="ECO:0000256" key="7">
    <source>
        <dbReference type="PIRSR" id="PIRSR601382-2"/>
    </source>
</evidence>
<feature type="binding site" evidence="7">
    <location>
        <position position="579"/>
    </location>
    <ligand>
        <name>Ca(2+)</name>
        <dbReference type="ChEBI" id="CHEBI:29108"/>
    </ligand>
</feature>
<dbReference type="InterPro" id="IPR050749">
    <property type="entry name" value="Glycosyl_Hydrolase_47"/>
</dbReference>
<dbReference type="Proteomes" id="UP000799779">
    <property type="component" value="Unassembled WGS sequence"/>
</dbReference>
<dbReference type="GO" id="GO:0005975">
    <property type="term" value="P:carbohydrate metabolic process"/>
    <property type="evidence" value="ECO:0007669"/>
    <property type="project" value="InterPro"/>
</dbReference>
<gene>
    <name evidence="11" type="ORF">P154DRAFT_113024</name>
</gene>
<keyword evidence="4 9" id="KW-0378">Hydrolase</keyword>
<evidence type="ECO:0000256" key="3">
    <source>
        <dbReference type="ARBA" id="ARBA00007658"/>
    </source>
</evidence>
<dbReference type="EC" id="3.2.1.-" evidence="9"/>
<dbReference type="InterPro" id="IPR036026">
    <property type="entry name" value="Seven-hairpin_glycosidases"/>
</dbReference>
<dbReference type="Gene3D" id="1.50.10.10">
    <property type="match status" value="1"/>
</dbReference>
<evidence type="ECO:0000256" key="5">
    <source>
        <dbReference type="ARBA" id="ARBA00023157"/>
    </source>
</evidence>
<feature type="active site" evidence="6">
    <location>
        <position position="313"/>
    </location>
</feature>
<dbReference type="GO" id="GO:0036503">
    <property type="term" value="P:ERAD pathway"/>
    <property type="evidence" value="ECO:0007669"/>
    <property type="project" value="UniProtKB-ARBA"/>
</dbReference>
<feature type="disulfide bond" evidence="8">
    <location>
        <begin position="385"/>
        <end position="414"/>
    </location>
</feature>
<dbReference type="GO" id="GO:0005509">
    <property type="term" value="F:calcium ion binding"/>
    <property type="evidence" value="ECO:0007669"/>
    <property type="project" value="InterPro"/>
</dbReference>
<keyword evidence="7" id="KW-0106">Calcium</keyword>
<dbReference type="PANTHER" id="PTHR11742">
    <property type="entry name" value="MANNOSYL-OLIGOSACCHARIDE ALPHA-1,2-MANNOSIDASE-RELATED"/>
    <property type="match status" value="1"/>
</dbReference>
<feature type="signal peptide" evidence="10">
    <location>
        <begin position="1"/>
        <end position="21"/>
    </location>
</feature>
<dbReference type="GO" id="GO:0005783">
    <property type="term" value="C:endoplasmic reticulum"/>
    <property type="evidence" value="ECO:0007669"/>
    <property type="project" value="TreeGrafter"/>
</dbReference>
<feature type="active site" description="Proton donor" evidence="6">
    <location>
        <position position="175"/>
    </location>
</feature>
<protein>
    <recommendedName>
        <fullName evidence="9">alpha-1,2-Mannosidase</fullName>
        <ecNumber evidence="9">3.2.1.-</ecNumber>
    </recommendedName>
</protein>
<dbReference type="GO" id="GO:0016020">
    <property type="term" value="C:membrane"/>
    <property type="evidence" value="ECO:0007669"/>
    <property type="project" value="InterPro"/>
</dbReference>
<keyword evidence="5 8" id="KW-1015">Disulfide bond</keyword>
<dbReference type="PRINTS" id="PR00747">
    <property type="entry name" value="GLYHDRLASE47"/>
</dbReference>
<dbReference type="Pfam" id="PF01532">
    <property type="entry name" value="Glyco_hydro_47"/>
    <property type="match status" value="1"/>
</dbReference>
<dbReference type="EMBL" id="ML977574">
    <property type="protein sequence ID" value="KAF2003172.1"/>
    <property type="molecule type" value="Genomic_DNA"/>
</dbReference>
<evidence type="ECO:0000256" key="8">
    <source>
        <dbReference type="PIRSR" id="PIRSR601382-3"/>
    </source>
</evidence>
<proteinExistence type="inferred from homology"/>
<feature type="active site" description="Proton donor" evidence="6">
    <location>
        <position position="428"/>
    </location>
</feature>
<feature type="active site" evidence="6">
    <location>
        <position position="490"/>
    </location>
</feature>
<sequence length="591" mass="66658">MGLFIRRSLALFISILLLILAFRQLNTPDEFPPPTLTSSAQITSPVKWKDIALRYPITSFIPLPSGTPSPIPRIQHEFGIETEHKKQQREERLAAVKRTFLHSWEGYKKHAWLQDEVNPVSGGYSNGFGARGATLVDALDTLVIMGLEKEFQSALSAVKKIDFTTSEEVSINVFETTIRYLGGLLSAYDLTKSKHSVLLKKAVDLGNMLYVAFDTPNHFPITRWDWANGASNGTQETPSQALSAELGSLSLEFTRLSQLTGEPKYYDIVQRITDHFHNHQNETTIPGLFPVSINPALENFSTDRTFTFGGMSDSLYEYFPKEHLLLGGVTDQYKGLYERAIEAAQDRLFFRPLTPKNEDILISGTMTKNAANNFKLLPAGQHLTCFAGGMVGMGAMIFDRPEELVTARRLVDGCIWAYDSMPTGIMPESFQVIPCTNPQDCTWSNQRWHEAVLEESGFGRTFDAQRIIREDGLPPGFTKIDDKRFLLRPEAIESVFILYRITGDPSLQDAAWRMFQAINNSTQTEISNSAIADVTSPHGEETEKLDSCESFWMAETLKYFYLIFSHPDLVSLDEFVFNTEAHPLRRPQHKK</sequence>
<evidence type="ECO:0000256" key="1">
    <source>
        <dbReference type="ARBA" id="ARBA00001913"/>
    </source>
</evidence>
<dbReference type="FunFam" id="1.50.10.10:FF:000037">
    <property type="entry name" value="alpha-1,2-Mannosidase"/>
    <property type="match status" value="1"/>
</dbReference>
<dbReference type="UniPathway" id="UPA00378"/>
<organism evidence="11 12">
    <name type="scientific">Amniculicola lignicola CBS 123094</name>
    <dbReference type="NCBI Taxonomy" id="1392246"/>
    <lineage>
        <taxon>Eukaryota</taxon>
        <taxon>Fungi</taxon>
        <taxon>Dikarya</taxon>
        <taxon>Ascomycota</taxon>
        <taxon>Pezizomycotina</taxon>
        <taxon>Dothideomycetes</taxon>
        <taxon>Pleosporomycetidae</taxon>
        <taxon>Pleosporales</taxon>
        <taxon>Amniculicolaceae</taxon>
        <taxon>Amniculicola</taxon>
    </lineage>
</organism>
<keyword evidence="10" id="KW-0732">Signal</keyword>
<reference evidence="11" key="1">
    <citation type="journal article" date="2020" name="Stud. Mycol.">
        <title>101 Dothideomycetes genomes: a test case for predicting lifestyles and emergence of pathogens.</title>
        <authorList>
            <person name="Haridas S."/>
            <person name="Albert R."/>
            <person name="Binder M."/>
            <person name="Bloem J."/>
            <person name="Labutti K."/>
            <person name="Salamov A."/>
            <person name="Andreopoulos B."/>
            <person name="Baker S."/>
            <person name="Barry K."/>
            <person name="Bills G."/>
            <person name="Bluhm B."/>
            <person name="Cannon C."/>
            <person name="Castanera R."/>
            <person name="Culley D."/>
            <person name="Daum C."/>
            <person name="Ezra D."/>
            <person name="Gonzalez J."/>
            <person name="Henrissat B."/>
            <person name="Kuo A."/>
            <person name="Liang C."/>
            <person name="Lipzen A."/>
            <person name="Lutzoni F."/>
            <person name="Magnuson J."/>
            <person name="Mondo S."/>
            <person name="Nolan M."/>
            <person name="Ohm R."/>
            <person name="Pangilinan J."/>
            <person name="Park H.-J."/>
            <person name="Ramirez L."/>
            <person name="Alfaro M."/>
            <person name="Sun H."/>
            <person name="Tritt A."/>
            <person name="Yoshinaga Y."/>
            <person name="Zwiers L.-H."/>
            <person name="Turgeon B."/>
            <person name="Goodwin S."/>
            <person name="Spatafora J."/>
            <person name="Crous P."/>
            <person name="Grigoriev I."/>
        </authorList>
    </citation>
    <scope>NUCLEOTIDE SEQUENCE</scope>
    <source>
        <strain evidence="11">CBS 123094</strain>
    </source>
</reference>
<dbReference type="InterPro" id="IPR012341">
    <property type="entry name" value="6hp_glycosidase-like_sf"/>
</dbReference>
<evidence type="ECO:0000313" key="11">
    <source>
        <dbReference type="EMBL" id="KAF2003172.1"/>
    </source>
</evidence>
<comment type="cofactor">
    <cofactor evidence="1 7">
        <name>Ca(2+)</name>
        <dbReference type="ChEBI" id="CHEBI:29108"/>
    </cofactor>
</comment>
<feature type="chain" id="PRO_5025408688" description="alpha-1,2-Mannosidase" evidence="10">
    <location>
        <begin position="22"/>
        <end position="591"/>
    </location>
</feature>
<dbReference type="OrthoDB" id="8118055at2759"/>
<dbReference type="SUPFAM" id="SSF48225">
    <property type="entry name" value="Seven-hairpin glycosidases"/>
    <property type="match status" value="1"/>
</dbReference>
<keyword evidence="12" id="KW-1185">Reference proteome</keyword>
<dbReference type="PANTHER" id="PTHR11742:SF49">
    <property type="entry name" value="ALPHA-1,2-MANNOSIDASE"/>
    <property type="match status" value="1"/>
</dbReference>
<evidence type="ECO:0000256" key="6">
    <source>
        <dbReference type="PIRSR" id="PIRSR601382-1"/>
    </source>
</evidence>
<dbReference type="GO" id="GO:0004571">
    <property type="term" value="F:mannosyl-oligosaccharide 1,2-alpha-mannosidase activity"/>
    <property type="evidence" value="ECO:0007669"/>
    <property type="project" value="InterPro"/>
</dbReference>
<comment type="similarity">
    <text evidence="3 9">Belongs to the glycosyl hydrolase 47 family.</text>
</comment>
<comment type="pathway">
    <text evidence="2">Protein modification; protein glycosylation.</text>
</comment>
<accession>A0A6A5WN78</accession>
<evidence type="ECO:0000256" key="4">
    <source>
        <dbReference type="ARBA" id="ARBA00022801"/>
    </source>
</evidence>
<evidence type="ECO:0000256" key="9">
    <source>
        <dbReference type="RuleBase" id="RU361193"/>
    </source>
</evidence>
<dbReference type="InterPro" id="IPR001382">
    <property type="entry name" value="Glyco_hydro_47"/>
</dbReference>
<keyword evidence="7" id="KW-0479">Metal-binding</keyword>
<evidence type="ECO:0000313" key="12">
    <source>
        <dbReference type="Proteomes" id="UP000799779"/>
    </source>
</evidence>
<keyword evidence="9" id="KW-0326">Glycosidase</keyword>
<evidence type="ECO:0000256" key="2">
    <source>
        <dbReference type="ARBA" id="ARBA00004922"/>
    </source>
</evidence>
<dbReference type="AlphaFoldDB" id="A0A6A5WN78"/>